<dbReference type="GeneTree" id="ENSGT00400000022240"/>
<evidence type="ECO:0000256" key="1">
    <source>
        <dbReference type="SAM" id="MobiDB-lite"/>
    </source>
</evidence>
<protein>
    <recommendedName>
        <fullName evidence="5">CLN6 transmembrane ER protein a</fullName>
    </recommendedName>
</protein>
<reference evidence="3 4" key="1">
    <citation type="submission" date="2022-01" db="EMBL/GenBank/DDBJ databases">
        <title>A chromosome-scale genome assembly of the false clownfish, Amphiprion ocellaris.</title>
        <authorList>
            <person name="Ryu T."/>
        </authorList>
    </citation>
    <scope>NUCLEOTIDE SEQUENCE [LARGE SCALE GENOMIC DNA]</scope>
</reference>
<feature type="transmembrane region" description="Helical" evidence="2">
    <location>
        <begin position="37"/>
        <end position="59"/>
    </location>
</feature>
<dbReference type="Ensembl" id="ENSAOCT00000037677.1">
    <property type="protein sequence ID" value="ENSAOCP00000058390.1"/>
    <property type="gene ID" value="ENSAOCG00000030867.1"/>
</dbReference>
<evidence type="ECO:0000256" key="2">
    <source>
        <dbReference type="SAM" id="Phobius"/>
    </source>
</evidence>
<dbReference type="PANTHER" id="PTHR16244:SF2">
    <property type="entry name" value="CEROID-LIPOFUSCINOSIS NEURONAL PROTEIN 6"/>
    <property type="match status" value="1"/>
</dbReference>
<name>A0AAQ5Z3V2_AMPOC</name>
<evidence type="ECO:0008006" key="5">
    <source>
        <dbReference type="Google" id="ProtNLM"/>
    </source>
</evidence>
<proteinExistence type="predicted"/>
<keyword evidence="4" id="KW-1185">Reference proteome</keyword>
<dbReference type="Pfam" id="PF15156">
    <property type="entry name" value="CLN6"/>
    <property type="match status" value="1"/>
</dbReference>
<dbReference type="PANTHER" id="PTHR16244">
    <property type="entry name" value="CEROID-LIPOFUSCINOSIS NEURONAL PROTEIN 6"/>
    <property type="match status" value="1"/>
</dbReference>
<keyword evidence="2" id="KW-1133">Transmembrane helix</keyword>
<evidence type="ECO:0000313" key="4">
    <source>
        <dbReference type="Proteomes" id="UP001501940"/>
    </source>
</evidence>
<dbReference type="InterPro" id="IPR029255">
    <property type="entry name" value="CLN6"/>
</dbReference>
<dbReference type="GO" id="GO:0005783">
    <property type="term" value="C:endoplasmic reticulum"/>
    <property type="evidence" value="ECO:0007669"/>
    <property type="project" value="TreeGrafter"/>
</dbReference>
<reference evidence="3" key="2">
    <citation type="submission" date="2025-08" db="UniProtKB">
        <authorList>
            <consortium name="Ensembl"/>
        </authorList>
    </citation>
    <scope>IDENTIFICATION</scope>
</reference>
<reference evidence="3" key="3">
    <citation type="submission" date="2025-09" db="UniProtKB">
        <authorList>
            <consortium name="Ensembl"/>
        </authorList>
    </citation>
    <scope>IDENTIFICATION</scope>
</reference>
<dbReference type="Proteomes" id="UP001501940">
    <property type="component" value="Chromosome 1"/>
</dbReference>
<feature type="region of interest" description="Disordered" evidence="1">
    <location>
        <begin position="1"/>
        <end position="21"/>
    </location>
</feature>
<dbReference type="AlphaFoldDB" id="A0AAQ5Z3V2"/>
<dbReference type="GO" id="GO:0007040">
    <property type="term" value="P:lysosome organization"/>
    <property type="evidence" value="ECO:0007669"/>
    <property type="project" value="TreeGrafter"/>
</dbReference>
<feature type="transmembrane region" description="Helical" evidence="2">
    <location>
        <begin position="103"/>
        <end position="120"/>
    </location>
</feature>
<dbReference type="GO" id="GO:0016020">
    <property type="term" value="C:membrane"/>
    <property type="evidence" value="ECO:0007669"/>
    <property type="project" value="TreeGrafter"/>
</dbReference>
<feature type="transmembrane region" description="Helical" evidence="2">
    <location>
        <begin position="74"/>
        <end position="91"/>
    </location>
</feature>
<keyword evidence="2" id="KW-0472">Membrane</keyword>
<organism evidence="3 4">
    <name type="scientific">Amphiprion ocellaris</name>
    <name type="common">Clown anemonefish</name>
    <dbReference type="NCBI Taxonomy" id="80972"/>
    <lineage>
        <taxon>Eukaryota</taxon>
        <taxon>Metazoa</taxon>
        <taxon>Chordata</taxon>
        <taxon>Craniata</taxon>
        <taxon>Vertebrata</taxon>
        <taxon>Euteleostomi</taxon>
        <taxon>Actinopterygii</taxon>
        <taxon>Neopterygii</taxon>
        <taxon>Teleostei</taxon>
        <taxon>Neoteleostei</taxon>
        <taxon>Acanthomorphata</taxon>
        <taxon>Ovalentaria</taxon>
        <taxon>Pomacentridae</taxon>
        <taxon>Amphiprion</taxon>
    </lineage>
</organism>
<keyword evidence="2" id="KW-0812">Transmembrane</keyword>
<accession>A0AAQ5Z3V2</accession>
<evidence type="ECO:0000313" key="3">
    <source>
        <dbReference type="Ensembl" id="ENSAOCP00000058390.1"/>
    </source>
</evidence>
<sequence>MDTVRKRRDNDLQPHSTPAVLKENVPQKEQQHFHSDLWLFLTLQNWILDFGRPIAMIILPLEWFPLNKPSAGDYFHMAYNVITPFLMLKLIERSPRTLSRTAIYLCIITFVMGASIHLVGDSINHRLILSGYQLHLSVRENPIIKDLKPTSLIDSFELLYYYDEQLGHLMCREQLLALSQARPPSWERPDIPAELRRRRRGCRAGLKRREKRRRYKPSVPSVIMGNVRSLPNKMEELTVLTRLQWEYRESSLMMFTESWLNELTPDSLLTLDGFHLVRADRNARESGKRKGGGLAMYVNERWCNAGHISVKEQLCTKDVELLAVSLRPFYLPREYSHVI</sequence>